<feature type="coiled-coil region" evidence="1">
    <location>
        <begin position="60"/>
        <end position="103"/>
    </location>
</feature>
<dbReference type="AlphaFoldDB" id="A0A835WHH7"/>
<evidence type="ECO:0000256" key="2">
    <source>
        <dbReference type="SAM" id="MobiDB-lite"/>
    </source>
</evidence>
<dbReference type="Proteomes" id="UP000613740">
    <property type="component" value="Unassembled WGS sequence"/>
</dbReference>
<name>A0A835WHH7_9CHLO</name>
<reference evidence="4" key="1">
    <citation type="journal article" date="2020" name="bioRxiv">
        <title>Comparative genomics of Chlamydomonas.</title>
        <authorList>
            <person name="Craig R.J."/>
            <person name="Hasan A.R."/>
            <person name="Ness R.W."/>
            <person name="Keightley P.D."/>
        </authorList>
    </citation>
    <scope>NUCLEOTIDE SEQUENCE</scope>
    <source>
        <strain evidence="4">CCAP 11/173</strain>
    </source>
</reference>
<dbReference type="EMBL" id="JAEHOD010000022">
    <property type="protein sequence ID" value="KAG2447437.1"/>
    <property type="molecule type" value="Genomic_DNA"/>
</dbReference>
<evidence type="ECO:0000256" key="1">
    <source>
        <dbReference type="SAM" id="Coils"/>
    </source>
</evidence>
<accession>A0A835WHH7</accession>
<proteinExistence type="predicted"/>
<feature type="region of interest" description="Disordered" evidence="2">
    <location>
        <begin position="108"/>
        <end position="144"/>
    </location>
</feature>
<keyword evidence="1" id="KW-0175">Coiled coil</keyword>
<evidence type="ECO:0000313" key="4">
    <source>
        <dbReference type="EMBL" id="KAG2447438.1"/>
    </source>
</evidence>
<evidence type="ECO:0000313" key="3">
    <source>
        <dbReference type="EMBL" id="KAG2447437.1"/>
    </source>
</evidence>
<evidence type="ECO:0000313" key="5">
    <source>
        <dbReference type="Proteomes" id="UP000613740"/>
    </source>
</evidence>
<protein>
    <submittedName>
        <fullName evidence="4">Uncharacterized protein</fullName>
    </submittedName>
</protein>
<keyword evidence="5" id="KW-1185">Reference proteome</keyword>
<comment type="caution">
    <text evidence="4">The sequence shown here is derived from an EMBL/GenBank/DDBJ whole genome shotgun (WGS) entry which is preliminary data.</text>
</comment>
<feature type="compositionally biased region" description="Low complexity" evidence="2">
    <location>
        <begin position="115"/>
        <end position="136"/>
    </location>
</feature>
<organism evidence="4 5">
    <name type="scientific">Chlamydomonas schloesseri</name>
    <dbReference type="NCBI Taxonomy" id="2026947"/>
    <lineage>
        <taxon>Eukaryota</taxon>
        <taxon>Viridiplantae</taxon>
        <taxon>Chlorophyta</taxon>
        <taxon>core chlorophytes</taxon>
        <taxon>Chlorophyceae</taxon>
        <taxon>CS clade</taxon>
        <taxon>Chlamydomonadales</taxon>
        <taxon>Chlamydomonadaceae</taxon>
        <taxon>Chlamydomonas</taxon>
    </lineage>
</organism>
<gene>
    <name evidence="3" type="ORF">HYH02_007762</name>
    <name evidence="4" type="ORF">HYH02_007763</name>
</gene>
<sequence length="164" mass="17709">MARQAALRKVESLPQTSEWKGVAATLLSDSSDSFCATVAEASPELATSMLDMPVQRRLRAAEADRRVAEKETEARLARVEADRKEAEVRLARVEADRRVAEKEAEVRLARAGQQDAPGAVAGPSAGGAVTTAATTDAARRDQDKGKKLLAEWVHWIMGGKEKTL</sequence>
<dbReference type="EMBL" id="JAEHOD010000022">
    <property type="protein sequence ID" value="KAG2447438.1"/>
    <property type="molecule type" value="Genomic_DNA"/>
</dbReference>